<dbReference type="EMBL" id="CP034463">
    <property type="protein sequence ID" value="AZP23013.1"/>
    <property type="molecule type" value="Genomic_DNA"/>
</dbReference>
<sequence length="138" mass="15582">MVSFAAWRDTAPHTGHHADRHYVTLAELLIRLGSYGLTLTWRARIFDDHPHSSFAELVRASAGHGIPTLELLAMDAPHLQAVDGDFEGYAGSELVLTLREFDSSSWDVRTADEWVLNEIRRHYPDAKPMTPDEWDATN</sequence>
<accession>A0A3S9IFE4</accession>
<dbReference type="Proteomes" id="UP000280197">
    <property type="component" value="Chromosome"/>
</dbReference>
<dbReference type="AlphaFoldDB" id="A0A3S9IFE4"/>
<name>A0A3S9IFE4_9ACTN</name>
<reference evidence="1 3" key="1">
    <citation type="submission" date="2018-12" db="EMBL/GenBank/DDBJ databases">
        <authorList>
            <person name="Li K."/>
        </authorList>
    </citation>
    <scope>NUCLEOTIDE SEQUENCE [LARGE SCALE GENOMIC DNA]</scope>
    <source>
        <strain evidence="3">CR22</strain>
        <strain evidence="1">GGCR-6</strain>
    </source>
</reference>
<dbReference type="KEGG" id="saqu:EJC51_47055"/>
<evidence type="ECO:0000313" key="1">
    <source>
        <dbReference type="EMBL" id="AZP23013.1"/>
    </source>
</evidence>
<protein>
    <submittedName>
        <fullName evidence="1">Uncharacterized protein</fullName>
    </submittedName>
</protein>
<proteinExistence type="predicted"/>
<dbReference type="KEGG" id="saqu:EJC51_00490"/>
<dbReference type="EMBL" id="CP034463">
    <property type="protein sequence ID" value="AZP23781.1"/>
    <property type="molecule type" value="Genomic_DNA"/>
</dbReference>
<evidence type="ECO:0000313" key="2">
    <source>
        <dbReference type="EMBL" id="AZP23781.1"/>
    </source>
</evidence>
<organism evidence="1 3">
    <name type="scientific">Streptomyces aquilus</name>
    <dbReference type="NCBI Taxonomy" id="2548456"/>
    <lineage>
        <taxon>Bacteria</taxon>
        <taxon>Bacillati</taxon>
        <taxon>Actinomycetota</taxon>
        <taxon>Actinomycetes</taxon>
        <taxon>Kitasatosporales</taxon>
        <taxon>Streptomycetaceae</taxon>
        <taxon>Streptomyces</taxon>
    </lineage>
</organism>
<evidence type="ECO:0000313" key="3">
    <source>
        <dbReference type="Proteomes" id="UP000280197"/>
    </source>
</evidence>
<gene>
    <name evidence="1" type="ORF">EJC51_00490</name>
    <name evidence="2" type="ORF">EJC51_47055</name>
</gene>
<keyword evidence="3" id="KW-1185">Reference proteome</keyword>